<organism evidence="2 3">
    <name type="scientific">Urochloa decumbens</name>
    <dbReference type="NCBI Taxonomy" id="240449"/>
    <lineage>
        <taxon>Eukaryota</taxon>
        <taxon>Viridiplantae</taxon>
        <taxon>Streptophyta</taxon>
        <taxon>Embryophyta</taxon>
        <taxon>Tracheophyta</taxon>
        <taxon>Spermatophyta</taxon>
        <taxon>Magnoliopsida</taxon>
        <taxon>Liliopsida</taxon>
        <taxon>Poales</taxon>
        <taxon>Poaceae</taxon>
        <taxon>PACMAD clade</taxon>
        <taxon>Panicoideae</taxon>
        <taxon>Panicodae</taxon>
        <taxon>Paniceae</taxon>
        <taxon>Melinidinae</taxon>
        <taxon>Urochloa</taxon>
    </lineage>
</organism>
<evidence type="ECO:0000256" key="1">
    <source>
        <dbReference type="SAM" id="SignalP"/>
    </source>
</evidence>
<keyword evidence="3" id="KW-1185">Reference proteome</keyword>
<dbReference type="AlphaFoldDB" id="A0ABC9BV24"/>
<protein>
    <submittedName>
        <fullName evidence="2">Uncharacterized protein</fullName>
    </submittedName>
</protein>
<reference evidence="2" key="1">
    <citation type="submission" date="2024-10" db="EMBL/GenBank/DDBJ databases">
        <authorList>
            <person name="Ryan C."/>
        </authorList>
    </citation>
    <scope>NUCLEOTIDE SEQUENCE [LARGE SCALE GENOMIC DNA]</scope>
</reference>
<feature type="signal peptide" evidence="1">
    <location>
        <begin position="1"/>
        <end position="26"/>
    </location>
</feature>
<dbReference type="EMBL" id="OZ075137">
    <property type="protein sequence ID" value="CAL5007567.1"/>
    <property type="molecule type" value="Genomic_DNA"/>
</dbReference>
<proteinExistence type="predicted"/>
<evidence type="ECO:0000313" key="2">
    <source>
        <dbReference type="EMBL" id="CAL5007567.1"/>
    </source>
</evidence>
<name>A0ABC9BV24_9POAL</name>
<gene>
    <name evidence="2" type="ORF">URODEC1_LOCUS68557</name>
</gene>
<accession>A0ABC9BV24</accession>
<dbReference type="Proteomes" id="UP001497457">
    <property type="component" value="Chromosome 27b"/>
</dbReference>
<feature type="chain" id="PRO_5044846786" evidence="1">
    <location>
        <begin position="27"/>
        <end position="84"/>
    </location>
</feature>
<sequence>MACSNKALVFLVVPLLMALLAASVSAEVCGLDPNCDAKQCEELCRGYLGGTCKLIGGAYPSCCCSEGSSDASTGVNELSSLIRV</sequence>
<evidence type="ECO:0000313" key="3">
    <source>
        <dbReference type="Proteomes" id="UP001497457"/>
    </source>
</evidence>
<keyword evidence="1" id="KW-0732">Signal</keyword>